<evidence type="ECO:0000313" key="2">
    <source>
        <dbReference type="EnsemblPlants" id="OBART05G09230.1"/>
    </source>
</evidence>
<reference evidence="2" key="1">
    <citation type="journal article" date="2009" name="Rice">
        <title>De Novo Next Generation Sequencing of Plant Genomes.</title>
        <authorList>
            <person name="Rounsley S."/>
            <person name="Marri P.R."/>
            <person name="Yu Y."/>
            <person name="He R."/>
            <person name="Sisneros N."/>
            <person name="Goicoechea J.L."/>
            <person name="Lee S.J."/>
            <person name="Angelova A."/>
            <person name="Kudrna D."/>
            <person name="Luo M."/>
            <person name="Affourtit J."/>
            <person name="Desany B."/>
            <person name="Knight J."/>
            <person name="Niazi F."/>
            <person name="Egholm M."/>
            <person name="Wing R.A."/>
        </authorList>
    </citation>
    <scope>NUCLEOTIDE SEQUENCE [LARGE SCALE GENOMIC DNA]</scope>
    <source>
        <strain evidence="2">cv. IRGC 105608</strain>
    </source>
</reference>
<dbReference type="PaxDb" id="65489-OBART05G09230.1"/>
<name>A0A0D3G579_9ORYZ</name>
<evidence type="ECO:0000256" key="1">
    <source>
        <dbReference type="SAM" id="MobiDB-lite"/>
    </source>
</evidence>
<reference evidence="2" key="2">
    <citation type="submission" date="2015-03" db="UniProtKB">
        <authorList>
            <consortium name="EnsemblPlants"/>
        </authorList>
    </citation>
    <scope>IDENTIFICATION</scope>
</reference>
<organism evidence="2">
    <name type="scientific">Oryza barthii</name>
    <dbReference type="NCBI Taxonomy" id="65489"/>
    <lineage>
        <taxon>Eukaryota</taxon>
        <taxon>Viridiplantae</taxon>
        <taxon>Streptophyta</taxon>
        <taxon>Embryophyta</taxon>
        <taxon>Tracheophyta</taxon>
        <taxon>Spermatophyta</taxon>
        <taxon>Magnoliopsida</taxon>
        <taxon>Liliopsida</taxon>
        <taxon>Poales</taxon>
        <taxon>Poaceae</taxon>
        <taxon>BOP clade</taxon>
        <taxon>Oryzoideae</taxon>
        <taxon>Oryzeae</taxon>
        <taxon>Oryzinae</taxon>
        <taxon>Oryza</taxon>
    </lineage>
</organism>
<accession>A0A0D3G579</accession>
<evidence type="ECO:0000313" key="3">
    <source>
        <dbReference type="Proteomes" id="UP000026960"/>
    </source>
</evidence>
<dbReference type="EnsemblPlants" id="OBART05G09230.1">
    <property type="protein sequence ID" value="OBART05G09230.1"/>
    <property type="gene ID" value="OBART05G09230"/>
</dbReference>
<dbReference type="Proteomes" id="UP000026960">
    <property type="component" value="Chromosome 5"/>
</dbReference>
<dbReference type="Gramene" id="OBART05G09230.1">
    <property type="protein sequence ID" value="OBART05G09230.1"/>
    <property type="gene ID" value="OBART05G09230"/>
</dbReference>
<sequence>MGPTYQQPSLLAHSLLSSGAGSVPTSRACPKAYGERRRQGGGYRHPMDGGKRGSRRSATRGGLRRMMTELMIDHLALRVVHAKAIVPDLHRVEEDAGTLRAPHQYGFHSPPPSCLTFLGSGLLRLSSLFLTARHLLAANCYASHLVCVDDPVLVAHRMRMAWHTWLVG</sequence>
<dbReference type="AlphaFoldDB" id="A0A0D3G579"/>
<feature type="region of interest" description="Disordered" evidence="1">
    <location>
        <begin position="16"/>
        <end position="60"/>
    </location>
</feature>
<proteinExistence type="predicted"/>
<dbReference type="HOGENOM" id="CLU_103944_0_0_1"/>
<keyword evidence="3" id="KW-1185">Reference proteome</keyword>
<protein>
    <submittedName>
        <fullName evidence="2">Uncharacterized protein</fullName>
    </submittedName>
</protein>